<accession>A0AAD7H1D0</accession>
<dbReference type="SUPFAM" id="SSF81383">
    <property type="entry name" value="F-box domain"/>
    <property type="match status" value="1"/>
</dbReference>
<feature type="region of interest" description="Disordered" evidence="1">
    <location>
        <begin position="1"/>
        <end position="38"/>
    </location>
</feature>
<organism evidence="3 4">
    <name type="scientific">Mycena rosella</name>
    <name type="common">Pink bonnet</name>
    <name type="synonym">Agaricus rosellus</name>
    <dbReference type="NCBI Taxonomy" id="1033263"/>
    <lineage>
        <taxon>Eukaryota</taxon>
        <taxon>Fungi</taxon>
        <taxon>Dikarya</taxon>
        <taxon>Basidiomycota</taxon>
        <taxon>Agaricomycotina</taxon>
        <taxon>Agaricomycetes</taxon>
        <taxon>Agaricomycetidae</taxon>
        <taxon>Agaricales</taxon>
        <taxon>Marasmiineae</taxon>
        <taxon>Mycenaceae</taxon>
        <taxon>Mycena</taxon>
    </lineage>
</organism>
<reference evidence="3" key="1">
    <citation type="submission" date="2023-03" db="EMBL/GenBank/DDBJ databases">
        <title>Massive genome expansion in bonnet fungi (Mycena s.s.) driven by repeated elements and novel gene families across ecological guilds.</title>
        <authorList>
            <consortium name="Lawrence Berkeley National Laboratory"/>
            <person name="Harder C.B."/>
            <person name="Miyauchi S."/>
            <person name="Viragh M."/>
            <person name="Kuo A."/>
            <person name="Thoen E."/>
            <person name="Andreopoulos B."/>
            <person name="Lu D."/>
            <person name="Skrede I."/>
            <person name="Drula E."/>
            <person name="Henrissat B."/>
            <person name="Morin E."/>
            <person name="Kohler A."/>
            <person name="Barry K."/>
            <person name="LaButti K."/>
            <person name="Morin E."/>
            <person name="Salamov A."/>
            <person name="Lipzen A."/>
            <person name="Mereny Z."/>
            <person name="Hegedus B."/>
            <person name="Baldrian P."/>
            <person name="Stursova M."/>
            <person name="Weitz H."/>
            <person name="Taylor A."/>
            <person name="Grigoriev I.V."/>
            <person name="Nagy L.G."/>
            <person name="Martin F."/>
            <person name="Kauserud H."/>
        </authorList>
    </citation>
    <scope>NUCLEOTIDE SEQUENCE</scope>
    <source>
        <strain evidence="3">CBHHK067</strain>
    </source>
</reference>
<dbReference type="EMBL" id="JARKIE010000002">
    <property type="protein sequence ID" value="KAJ7709641.1"/>
    <property type="molecule type" value="Genomic_DNA"/>
</dbReference>
<feature type="compositionally biased region" description="Basic residues" evidence="1">
    <location>
        <begin position="26"/>
        <end position="38"/>
    </location>
</feature>
<name>A0AAD7H1D0_MYCRO</name>
<gene>
    <name evidence="3" type="ORF">B0H17DRAFT_231775</name>
</gene>
<evidence type="ECO:0000259" key="2">
    <source>
        <dbReference type="PROSITE" id="PS50181"/>
    </source>
</evidence>
<evidence type="ECO:0000256" key="1">
    <source>
        <dbReference type="SAM" id="MobiDB-lite"/>
    </source>
</evidence>
<feature type="domain" description="F-box" evidence="2">
    <location>
        <begin position="56"/>
        <end position="105"/>
    </location>
</feature>
<dbReference type="Proteomes" id="UP001221757">
    <property type="component" value="Unassembled WGS sequence"/>
</dbReference>
<comment type="caution">
    <text evidence="3">The sequence shown here is derived from an EMBL/GenBank/DDBJ whole genome shotgun (WGS) entry which is preliminary data.</text>
</comment>
<dbReference type="InterPro" id="IPR036047">
    <property type="entry name" value="F-box-like_dom_sf"/>
</dbReference>
<evidence type="ECO:0000313" key="3">
    <source>
        <dbReference type="EMBL" id="KAJ7709641.1"/>
    </source>
</evidence>
<dbReference type="PROSITE" id="PS50181">
    <property type="entry name" value="FBOX"/>
    <property type="match status" value="1"/>
</dbReference>
<feature type="compositionally biased region" description="Basic and acidic residues" evidence="1">
    <location>
        <begin position="1"/>
        <end position="19"/>
    </location>
</feature>
<feature type="region of interest" description="Disordered" evidence="1">
    <location>
        <begin position="258"/>
        <end position="282"/>
    </location>
</feature>
<dbReference type="InterPro" id="IPR001810">
    <property type="entry name" value="F-box_dom"/>
</dbReference>
<evidence type="ECO:0000313" key="4">
    <source>
        <dbReference type="Proteomes" id="UP001221757"/>
    </source>
</evidence>
<protein>
    <recommendedName>
        <fullName evidence="2">F-box domain-containing protein</fullName>
    </recommendedName>
</protein>
<dbReference type="Pfam" id="PF12937">
    <property type="entry name" value="F-box-like"/>
    <property type="match status" value="1"/>
</dbReference>
<proteinExistence type="predicted"/>
<dbReference type="AlphaFoldDB" id="A0AAD7H1D0"/>
<keyword evidence="4" id="KW-1185">Reference proteome</keyword>
<sequence length="598" mass="67548">MFRGRGRGEESHKLSRDTHFSYPQTRPHRGAMPPRKKGKVIGKKVKDLVLAFPTSSKGFPALPLDILFEIFSHLHPLDLLHLTRTTKPFRRFLLNRANAAIWRDAFANSASEGGPPGIPSYMTEPAWARVAFEKTCHVCLAALRESPDIDSVWWEFGARYCGDCMGSQVSSTVSVKLKRLDPKRSNWESLLPRVPRGQFLQRYYYLVAHQREMIDAFTATEDTELRQAIVSKRAEQTRLVMQHSELCRAWAKAQMESRRQQAEARRREAENRRRTKELKQEATKEARVQAVVTKLKAVGWSDEPWMTFGTLASHIRHYPAVDVAQPLAPRAYRDLEPALLLRLTTEKRAAVLRQRIKVFAEAFPLMLDPAEPKNPAGGLLPRIVDVALAPAVRALLEEKGDGQVSQQQLVSTLRPVMPGLLQRWVKDAEARTSVHAGELLGLESENAVDPLSLAIAYVHCPRSGCGRGGYFPTLCGHPCIMARQLWASYANSDANSYEQLAEQCAGEKPYSPTVLRFGAGLRGLEGVVRAYGRDPKTATFREMAGERRLVSCGRCRETHPSMDWLAAMEHSTKFHNRPRDPEIVWTFREEKRDSNVEV</sequence>